<evidence type="ECO:0000259" key="3">
    <source>
        <dbReference type="Pfam" id="PF01478"/>
    </source>
</evidence>
<feature type="transmembrane region" description="Helical" evidence="2">
    <location>
        <begin position="6"/>
        <end position="33"/>
    </location>
</feature>
<feature type="transmembrane region" description="Helical" evidence="2">
    <location>
        <begin position="171"/>
        <end position="188"/>
    </location>
</feature>
<comment type="caution">
    <text evidence="4">The sequence shown here is derived from an EMBL/GenBank/DDBJ whole genome shotgun (WGS) entry which is preliminary data.</text>
</comment>
<organism evidence="4 5">
    <name type="scientific">Noviherbaspirillum galbum</name>
    <dbReference type="NCBI Taxonomy" id="2709383"/>
    <lineage>
        <taxon>Bacteria</taxon>
        <taxon>Pseudomonadati</taxon>
        <taxon>Pseudomonadota</taxon>
        <taxon>Betaproteobacteria</taxon>
        <taxon>Burkholderiales</taxon>
        <taxon>Oxalobacteraceae</taxon>
        <taxon>Noviherbaspirillum</taxon>
    </lineage>
</organism>
<dbReference type="InterPro" id="IPR000045">
    <property type="entry name" value="Prepilin_IV_endopep_pep"/>
</dbReference>
<protein>
    <submittedName>
        <fullName evidence="4">Prepilin peptidase</fullName>
    </submittedName>
</protein>
<evidence type="ECO:0000256" key="1">
    <source>
        <dbReference type="ARBA" id="ARBA00005801"/>
    </source>
</evidence>
<keyword evidence="5" id="KW-1185">Reference proteome</keyword>
<dbReference type="AlphaFoldDB" id="A0A6B3SKF6"/>
<reference evidence="4" key="1">
    <citation type="submission" date="2020-02" db="EMBL/GenBank/DDBJ databases">
        <authorList>
            <person name="Kim M.K."/>
        </authorList>
    </citation>
    <scope>NUCLEOTIDE SEQUENCE [LARGE SCALE GENOMIC DNA]</scope>
    <source>
        <strain evidence="4">17J57-3</strain>
    </source>
</reference>
<proteinExistence type="inferred from homology"/>
<dbReference type="Gene3D" id="1.20.120.1220">
    <property type="match status" value="1"/>
</dbReference>
<dbReference type="GO" id="GO:0006465">
    <property type="term" value="P:signal peptide processing"/>
    <property type="evidence" value="ECO:0007669"/>
    <property type="project" value="TreeGrafter"/>
</dbReference>
<feature type="transmembrane region" description="Helical" evidence="2">
    <location>
        <begin position="67"/>
        <end position="86"/>
    </location>
</feature>
<comment type="similarity">
    <text evidence="1">Belongs to the peptidase A24 family.</text>
</comment>
<feature type="transmembrane region" description="Helical" evidence="2">
    <location>
        <begin position="98"/>
        <end position="131"/>
    </location>
</feature>
<keyword evidence="2" id="KW-0472">Membrane</keyword>
<dbReference type="InterPro" id="IPR050882">
    <property type="entry name" value="Prepilin_peptidase/N-MTase"/>
</dbReference>
<keyword evidence="2" id="KW-0812">Transmembrane</keyword>
<evidence type="ECO:0000313" key="5">
    <source>
        <dbReference type="Proteomes" id="UP000482155"/>
    </source>
</evidence>
<feature type="transmembrane region" description="Helical" evidence="2">
    <location>
        <begin position="40"/>
        <end position="61"/>
    </location>
</feature>
<name>A0A6B3SKF6_9BURK</name>
<evidence type="ECO:0000256" key="2">
    <source>
        <dbReference type="SAM" id="Phobius"/>
    </source>
</evidence>
<dbReference type="EMBL" id="JAAIVB010000026">
    <property type="protein sequence ID" value="NEX61038.1"/>
    <property type="molecule type" value="Genomic_DNA"/>
</dbReference>
<dbReference type="PANTHER" id="PTHR30487:SF0">
    <property type="entry name" value="PREPILIN LEADER PEPTIDASE_N-METHYLTRANSFERASE-RELATED"/>
    <property type="match status" value="1"/>
</dbReference>
<dbReference type="Proteomes" id="UP000482155">
    <property type="component" value="Unassembled WGS sequence"/>
</dbReference>
<evidence type="ECO:0000313" key="4">
    <source>
        <dbReference type="EMBL" id="NEX61038.1"/>
    </source>
</evidence>
<feature type="domain" description="Prepilin type IV endopeptidase peptidase" evidence="3">
    <location>
        <begin position="22"/>
        <end position="125"/>
    </location>
</feature>
<gene>
    <name evidence="4" type="ORF">G3574_08110</name>
</gene>
<accession>A0A6B3SKF6</accession>
<dbReference type="PANTHER" id="PTHR30487">
    <property type="entry name" value="TYPE 4 PREPILIN-LIKE PROTEINS LEADER PEPTIDE-PROCESSING ENZYME"/>
    <property type="match status" value="1"/>
</dbReference>
<dbReference type="GO" id="GO:0005886">
    <property type="term" value="C:plasma membrane"/>
    <property type="evidence" value="ECO:0007669"/>
    <property type="project" value="TreeGrafter"/>
</dbReference>
<dbReference type="GO" id="GO:0004190">
    <property type="term" value="F:aspartic-type endopeptidase activity"/>
    <property type="evidence" value="ECO:0007669"/>
    <property type="project" value="InterPro"/>
</dbReference>
<dbReference type="RefSeq" id="WP_163961862.1">
    <property type="nucleotide sequence ID" value="NZ_JAAIVB010000026.1"/>
</dbReference>
<keyword evidence="2" id="KW-1133">Transmembrane helix</keyword>
<sequence>MNELDAFLTLLAMLLADLRTDVLMALLIVAAVIDFRTYRIPNWLTMSGALFGLAYSIAVPFSPQAGFLSSLGGLAIGLAIMLPMYVLRVTGAGDVKLIAMSGTFLGAGGVLPAIVCSFVVGGMAALGVALFRRSLGRMITNIKNISQSAAFYASGGMLPNMQVAPGASVGRLPYAVSIAVGTIAYLVARQLGFL</sequence>
<dbReference type="Pfam" id="PF01478">
    <property type="entry name" value="Peptidase_A24"/>
    <property type="match status" value="1"/>
</dbReference>